<evidence type="ECO:0000313" key="2">
    <source>
        <dbReference type="Proteomes" id="UP000185812"/>
    </source>
</evidence>
<dbReference type="RefSeq" id="WP_072714255.1">
    <property type="nucleotide sequence ID" value="NZ_FRAU01000001.1"/>
</dbReference>
<organism evidence="1 2">
    <name type="scientific">Rhodothermus profundi</name>
    <dbReference type="NCBI Taxonomy" id="633813"/>
    <lineage>
        <taxon>Bacteria</taxon>
        <taxon>Pseudomonadati</taxon>
        <taxon>Rhodothermota</taxon>
        <taxon>Rhodothermia</taxon>
        <taxon>Rhodothermales</taxon>
        <taxon>Rhodothermaceae</taxon>
        <taxon>Rhodothermus</taxon>
    </lineage>
</organism>
<dbReference type="EMBL" id="FRAU01000001">
    <property type="protein sequence ID" value="SHK12842.1"/>
    <property type="molecule type" value="Genomic_DNA"/>
</dbReference>
<name>A0A1M6PY58_9BACT</name>
<dbReference type="Proteomes" id="UP000185812">
    <property type="component" value="Unassembled WGS sequence"/>
</dbReference>
<proteinExistence type="predicted"/>
<dbReference type="AlphaFoldDB" id="A0A1M6PY58"/>
<accession>A0A1M6PY58</accession>
<dbReference type="STRING" id="633813.SAMN04488087_0381"/>
<reference evidence="2" key="1">
    <citation type="submission" date="2016-11" db="EMBL/GenBank/DDBJ databases">
        <authorList>
            <person name="Varghese N."/>
            <person name="Submissions S."/>
        </authorList>
    </citation>
    <scope>NUCLEOTIDE SEQUENCE [LARGE SCALE GENOMIC DNA]</scope>
    <source>
        <strain evidence="2">DSM 22212</strain>
    </source>
</reference>
<protein>
    <submittedName>
        <fullName evidence="1">Uncharacterized protein</fullName>
    </submittedName>
</protein>
<sequence>MPVEFRKRSVVLRDHVTVEEAEPLLSWLQEHPRGQVNLKSCRHLHTACLQVLLAAQPRVRAVPSDPDLRRWLGMLWIP</sequence>
<dbReference type="OrthoDB" id="7585928at2"/>
<gene>
    <name evidence="1" type="ORF">SAMN04488087_0381</name>
</gene>
<keyword evidence="2" id="KW-1185">Reference proteome</keyword>
<evidence type="ECO:0000313" key="1">
    <source>
        <dbReference type="EMBL" id="SHK12842.1"/>
    </source>
</evidence>